<dbReference type="SMART" id="SM00448">
    <property type="entry name" value="REC"/>
    <property type="match status" value="1"/>
</dbReference>
<feature type="domain" description="HDOD" evidence="3">
    <location>
        <begin position="140"/>
        <end position="333"/>
    </location>
</feature>
<dbReference type="InterPro" id="IPR052340">
    <property type="entry name" value="RNase_Y/CdgJ"/>
</dbReference>
<dbReference type="InterPro" id="IPR001789">
    <property type="entry name" value="Sig_transdc_resp-reg_receiver"/>
</dbReference>
<proteinExistence type="predicted"/>
<dbReference type="InterPro" id="IPR011006">
    <property type="entry name" value="CheY-like_superfamily"/>
</dbReference>
<dbReference type="InterPro" id="IPR013976">
    <property type="entry name" value="HDOD"/>
</dbReference>
<dbReference type="PANTHER" id="PTHR33525:SF3">
    <property type="entry name" value="RIBONUCLEASE Y"/>
    <property type="match status" value="1"/>
</dbReference>
<organism evidence="4 5">
    <name type="scientific">Sporomusa malonica</name>
    <dbReference type="NCBI Taxonomy" id="112901"/>
    <lineage>
        <taxon>Bacteria</taxon>
        <taxon>Bacillati</taxon>
        <taxon>Bacillota</taxon>
        <taxon>Negativicutes</taxon>
        <taxon>Selenomonadales</taxon>
        <taxon>Sporomusaceae</taxon>
        <taxon>Sporomusa</taxon>
    </lineage>
</organism>
<gene>
    <name evidence="4" type="ORF">SAMN04488500_11918</name>
</gene>
<dbReference type="GO" id="GO:0003677">
    <property type="term" value="F:DNA binding"/>
    <property type="evidence" value="ECO:0007669"/>
    <property type="project" value="UniProtKB-KW"/>
</dbReference>
<keyword evidence="5" id="KW-1185">Reference proteome</keyword>
<dbReference type="PANTHER" id="PTHR33525">
    <property type="match status" value="1"/>
</dbReference>
<dbReference type="Gene3D" id="3.40.50.2300">
    <property type="match status" value="1"/>
</dbReference>
<dbReference type="Pfam" id="PF00072">
    <property type="entry name" value="Response_reg"/>
    <property type="match status" value="1"/>
</dbReference>
<keyword evidence="1" id="KW-0597">Phosphoprotein</keyword>
<sequence>MGNRILFVDDERAILKAIERLFFDTDYEIVTADSGEAGLRILAEEQVDVVVSDIRMPGMDGHQFLRKVKTLYPATTRLILSGYAEENAILNSIVDGSSNMYLLKPWDGQELKNKIKQIFETREIFKSSAFLDMANKLENIAVAPGIYNSVAGLIERGSEIGQIAAIVETDPTISAAVLRVANSAFYNVKTGSVAKAITFLGLNATKAIVLSCSLFKFANIRIPPFNVKRLALHASSSNRLLHLIYSQLLKKQLPESHQAAGLLSNVGFLICLHYFPDKYDQIVRAYVSGKDKNAVKIEKEYLGITHQEVGGYLLNWWGLPYPIVEAALFHHEPLNSAIVNKEVVAVVNITNHYAWKQISPELAPNLDPEVFAMLGVSKDDCERLIKDVGQQI</sequence>
<dbReference type="Proteomes" id="UP000192738">
    <property type="component" value="Unassembled WGS sequence"/>
</dbReference>
<dbReference type="Gene3D" id="1.10.3210.10">
    <property type="entry name" value="Hypothetical protein af1432"/>
    <property type="match status" value="1"/>
</dbReference>
<dbReference type="PROSITE" id="PS50110">
    <property type="entry name" value="RESPONSE_REGULATORY"/>
    <property type="match status" value="1"/>
</dbReference>
<reference evidence="4 5" key="1">
    <citation type="submission" date="2017-04" db="EMBL/GenBank/DDBJ databases">
        <authorList>
            <person name="Afonso C.L."/>
            <person name="Miller P.J."/>
            <person name="Scott M.A."/>
            <person name="Spackman E."/>
            <person name="Goraichik I."/>
            <person name="Dimitrov K.M."/>
            <person name="Suarez D.L."/>
            <person name="Swayne D.E."/>
        </authorList>
    </citation>
    <scope>NUCLEOTIDE SEQUENCE [LARGE SCALE GENOMIC DNA]</scope>
    <source>
        <strain evidence="4 5">DSM 5090</strain>
    </source>
</reference>
<feature type="domain" description="Response regulatory" evidence="2">
    <location>
        <begin position="4"/>
        <end position="119"/>
    </location>
</feature>
<dbReference type="AlphaFoldDB" id="A0A1W2DYP1"/>
<dbReference type="Pfam" id="PF08668">
    <property type="entry name" value="HDOD"/>
    <property type="match status" value="1"/>
</dbReference>
<dbReference type="SUPFAM" id="SSF52172">
    <property type="entry name" value="CheY-like"/>
    <property type="match status" value="1"/>
</dbReference>
<accession>A0A1W2DYP1</accession>
<dbReference type="OrthoDB" id="9802066at2"/>
<dbReference type="PROSITE" id="PS51833">
    <property type="entry name" value="HDOD"/>
    <property type="match status" value="1"/>
</dbReference>
<dbReference type="EMBL" id="FWXI01000019">
    <property type="protein sequence ID" value="SMD02641.1"/>
    <property type="molecule type" value="Genomic_DNA"/>
</dbReference>
<dbReference type="STRING" id="112901.SAMN04488500_11918"/>
<dbReference type="CDD" id="cd17569">
    <property type="entry name" value="REC_HupR-like"/>
    <property type="match status" value="1"/>
</dbReference>
<evidence type="ECO:0000256" key="1">
    <source>
        <dbReference type="PROSITE-ProRule" id="PRU00169"/>
    </source>
</evidence>
<protein>
    <submittedName>
        <fullName evidence="4">DNA-binding transcriptional response regulator, NtrC family, contains REC, AAA-type ATPase, and a Fis-type DNA-binding domains</fullName>
    </submittedName>
</protein>
<dbReference type="SUPFAM" id="SSF109604">
    <property type="entry name" value="HD-domain/PDEase-like"/>
    <property type="match status" value="1"/>
</dbReference>
<evidence type="ECO:0000313" key="4">
    <source>
        <dbReference type="EMBL" id="SMD02641.1"/>
    </source>
</evidence>
<evidence type="ECO:0000259" key="2">
    <source>
        <dbReference type="PROSITE" id="PS50110"/>
    </source>
</evidence>
<name>A0A1W2DYP1_9FIRM</name>
<keyword evidence="4" id="KW-0238">DNA-binding</keyword>
<dbReference type="RefSeq" id="WP_084577403.1">
    <property type="nucleotide sequence ID" value="NZ_CP155572.1"/>
</dbReference>
<feature type="modified residue" description="4-aspartylphosphate" evidence="1">
    <location>
        <position position="53"/>
    </location>
</feature>
<evidence type="ECO:0000259" key="3">
    <source>
        <dbReference type="PROSITE" id="PS51833"/>
    </source>
</evidence>
<evidence type="ECO:0000313" key="5">
    <source>
        <dbReference type="Proteomes" id="UP000192738"/>
    </source>
</evidence>
<dbReference type="GO" id="GO:0000160">
    <property type="term" value="P:phosphorelay signal transduction system"/>
    <property type="evidence" value="ECO:0007669"/>
    <property type="project" value="InterPro"/>
</dbReference>